<gene>
    <name evidence="9" type="ORF">DEM34_12615</name>
</gene>
<dbReference type="RefSeq" id="WP_109679179.1">
    <property type="nucleotide sequence ID" value="NZ_CP086615.1"/>
</dbReference>
<organism evidence="9 10">
    <name type="scientific">Sediminicurvatus halobius</name>
    <dbReference type="NCBI Taxonomy" id="2182432"/>
    <lineage>
        <taxon>Bacteria</taxon>
        <taxon>Pseudomonadati</taxon>
        <taxon>Pseudomonadota</taxon>
        <taxon>Gammaproteobacteria</taxon>
        <taxon>Chromatiales</taxon>
        <taxon>Ectothiorhodospiraceae</taxon>
        <taxon>Sediminicurvatus</taxon>
    </lineage>
</organism>
<dbReference type="InterPro" id="IPR025963">
    <property type="entry name" value="FLgD_Tudor"/>
</dbReference>
<evidence type="ECO:0000256" key="2">
    <source>
        <dbReference type="ARBA" id="ARBA00016013"/>
    </source>
</evidence>
<dbReference type="Pfam" id="PF13860">
    <property type="entry name" value="FlgD_ig"/>
    <property type="match status" value="1"/>
</dbReference>
<dbReference type="Pfam" id="PF03963">
    <property type="entry name" value="FlgD"/>
    <property type="match status" value="1"/>
</dbReference>
<feature type="domain" description="FlgD Tudor-like" evidence="8">
    <location>
        <begin position="84"/>
        <end position="219"/>
    </location>
</feature>
<dbReference type="GO" id="GO:0044781">
    <property type="term" value="P:bacterial-type flagellum organization"/>
    <property type="evidence" value="ECO:0007669"/>
    <property type="project" value="UniProtKB-UniRule"/>
</dbReference>
<dbReference type="OrthoDB" id="9785233at2"/>
<accession>A0A2U2MZS1</accession>
<feature type="domain" description="FlgD/Vpr Ig-like" evidence="7">
    <location>
        <begin position="109"/>
        <end position="175"/>
    </location>
</feature>
<sequence length="222" mass="23075">MFDVSGINGSAATGASNGEGKRRDELGQEDFLELMTTQLRNQDPLKPMESGDFMAQIAQFTSAAGIQDLQSAFGDFSESMQATQSLQAAGLVGRQVLVDAGSGYLPQEGELAGSVSVPSSVDNLTVTITDAAGQTVRQLDLGARPAGSAAFQWDGRNAAGERLPAGTYTVQASTRLGGEAVGLDTRMAATVESVSLSRDGRSPQLELEGLGSMSLADVRQVK</sequence>
<evidence type="ECO:0000313" key="9">
    <source>
        <dbReference type="EMBL" id="PWG62312.1"/>
    </source>
</evidence>
<proteinExistence type="inferred from homology"/>
<keyword evidence="3 5" id="KW-1005">Bacterial flagellum biogenesis</keyword>
<keyword evidence="9" id="KW-0966">Cell projection</keyword>
<dbReference type="AlphaFoldDB" id="A0A2U2MZS1"/>
<keyword evidence="9" id="KW-0282">Flagellum</keyword>
<dbReference type="Pfam" id="PF13861">
    <property type="entry name" value="FLgD_tudor"/>
    <property type="match status" value="1"/>
</dbReference>
<evidence type="ECO:0000259" key="7">
    <source>
        <dbReference type="Pfam" id="PF13860"/>
    </source>
</evidence>
<comment type="function">
    <text evidence="4 5">Required for flagellar hook formation. May act as a scaffolding protein.</text>
</comment>
<dbReference type="Gene3D" id="2.60.40.4070">
    <property type="match status" value="1"/>
</dbReference>
<dbReference type="Gene3D" id="2.30.30.910">
    <property type="match status" value="1"/>
</dbReference>
<feature type="region of interest" description="Disordered" evidence="6">
    <location>
        <begin position="1"/>
        <end position="28"/>
    </location>
</feature>
<keyword evidence="10" id="KW-1185">Reference proteome</keyword>
<evidence type="ECO:0000313" key="10">
    <source>
        <dbReference type="Proteomes" id="UP000245474"/>
    </source>
</evidence>
<dbReference type="EMBL" id="QFFI01000020">
    <property type="protein sequence ID" value="PWG62312.1"/>
    <property type="molecule type" value="Genomic_DNA"/>
</dbReference>
<keyword evidence="9" id="KW-0969">Cilium</keyword>
<evidence type="ECO:0000256" key="1">
    <source>
        <dbReference type="ARBA" id="ARBA00010577"/>
    </source>
</evidence>
<dbReference type="InterPro" id="IPR005648">
    <property type="entry name" value="FlgD"/>
</dbReference>
<evidence type="ECO:0000256" key="4">
    <source>
        <dbReference type="ARBA" id="ARBA00024746"/>
    </source>
</evidence>
<evidence type="ECO:0000259" key="8">
    <source>
        <dbReference type="Pfam" id="PF13861"/>
    </source>
</evidence>
<dbReference type="InterPro" id="IPR025965">
    <property type="entry name" value="FlgD/Vpr_Ig-like"/>
</dbReference>
<dbReference type="Proteomes" id="UP000245474">
    <property type="component" value="Unassembled WGS sequence"/>
</dbReference>
<comment type="similarity">
    <text evidence="1 5">Belongs to the FlgD family.</text>
</comment>
<evidence type="ECO:0000256" key="3">
    <source>
        <dbReference type="ARBA" id="ARBA00022795"/>
    </source>
</evidence>
<feature type="compositionally biased region" description="Polar residues" evidence="6">
    <location>
        <begin position="7"/>
        <end position="16"/>
    </location>
</feature>
<name>A0A2U2MZS1_9GAMM</name>
<protein>
    <recommendedName>
        <fullName evidence="2 5">Basal-body rod modification protein FlgD</fullName>
    </recommendedName>
</protein>
<evidence type="ECO:0000256" key="5">
    <source>
        <dbReference type="RuleBase" id="RU362076"/>
    </source>
</evidence>
<comment type="caution">
    <text evidence="9">The sequence shown here is derived from an EMBL/GenBank/DDBJ whole genome shotgun (WGS) entry which is preliminary data.</text>
</comment>
<reference evidence="9 10" key="1">
    <citation type="submission" date="2018-05" db="EMBL/GenBank/DDBJ databases">
        <title>Spiribacter halobius sp. nov., a moderately halophilic bacterium isolated from marine solar saltern.</title>
        <authorList>
            <person name="Zheng W.-S."/>
            <person name="Lu D.-C."/>
            <person name="Du Z.-J."/>
        </authorList>
    </citation>
    <scope>NUCLEOTIDE SEQUENCE [LARGE SCALE GENOMIC DNA]</scope>
    <source>
        <strain evidence="9 10">E85</strain>
    </source>
</reference>
<evidence type="ECO:0000256" key="6">
    <source>
        <dbReference type="SAM" id="MobiDB-lite"/>
    </source>
</evidence>